<dbReference type="KEGG" id="otm:OSB_32270"/>
<accession>A0A0K0Y9Y4</accession>
<dbReference type="NCBIfam" id="TIGR00150">
    <property type="entry name" value="T6A_YjeE"/>
    <property type="match status" value="1"/>
</dbReference>
<keyword evidence="8" id="KW-0067">ATP-binding</keyword>
<keyword evidence="12" id="KW-1185">Reference proteome</keyword>
<evidence type="ECO:0000256" key="4">
    <source>
        <dbReference type="ARBA" id="ARBA00022490"/>
    </source>
</evidence>
<dbReference type="PATRIC" id="fig|1458307.3.peg.3250"/>
<evidence type="ECO:0000256" key="9">
    <source>
        <dbReference type="ARBA" id="ARBA00022842"/>
    </source>
</evidence>
<evidence type="ECO:0000256" key="2">
    <source>
        <dbReference type="ARBA" id="ARBA00007599"/>
    </source>
</evidence>
<dbReference type="PANTHER" id="PTHR33540">
    <property type="entry name" value="TRNA THREONYLCARBAMOYLADENOSINE BIOSYNTHESIS PROTEIN TSAE"/>
    <property type="match status" value="1"/>
</dbReference>
<keyword evidence="9" id="KW-0460">Magnesium</keyword>
<keyword evidence="4" id="KW-0963">Cytoplasm</keyword>
<evidence type="ECO:0000313" key="12">
    <source>
        <dbReference type="Proteomes" id="UP000067444"/>
    </source>
</evidence>
<keyword evidence="5" id="KW-0819">tRNA processing</keyword>
<evidence type="ECO:0000256" key="3">
    <source>
        <dbReference type="ARBA" id="ARBA00019010"/>
    </source>
</evidence>
<gene>
    <name evidence="11" type="primary">tsaE</name>
    <name evidence="11" type="ORF">OSB_32270</name>
</gene>
<dbReference type="Pfam" id="PF02367">
    <property type="entry name" value="TsaE"/>
    <property type="match status" value="1"/>
</dbReference>
<organism evidence="11 12">
    <name type="scientific">Octadecabacter temperatus</name>
    <dbReference type="NCBI Taxonomy" id="1458307"/>
    <lineage>
        <taxon>Bacteria</taxon>
        <taxon>Pseudomonadati</taxon>
        <taxon>Pseudomonadota</taxon>
        <taxon>Alphaproteobacteria</taxon>
        <taxon>Rhodobacterales</taxon>
        <taxon>Roseobacteraceae</taxon>
        <taxon>Octadecabacter</taxon>
    </lineage>
</organism>
<dbReference type="Proteomes" id="UP000067444">
    <property type="component" value="Chromosome"/>
</dbReference>
<evidence type="ECO:0000256" key="1">
    <source>
        <dbReference type="ARBA" id="ARBA00004496"/>
    </source>
</evidence>
<dbReference type="STRING" id="1458307.OSB_32270"/>
<dbReference type="Gene3D" id="3.40.50.300">
    <property type="entry name" value="P-loop containing nucleotide triphosphate hydrolases"/>
    <property type="match status" value="1"/>
</dbReference>
<dbReference type="PANTHER" id="PTHR33540:SF2">
    <property type="entry name" value="TRNA THREONYLCARBAMOYLADENOSINE BIOSYNTHESIS PROTEIN TSAE"/>
    <property type="match status" value="1"/>
</dbReference>
<keyword evidence="7" id="KW-0547">Nucleotide-binding</keyword>
<dbReference type="GO" id="GO:0005524">
    <property type="term" value="F:ATP binding"/>
    <property type="evidence" value="ECO:0007669"/>
    <property type="project" value="UniProtKB-KW"/>
</dbReference>
<sequence>MVRTTTTLRLSSEDDTAKLGETLAKYAQAGDCFLLRGQIGAGKSALARAFIRSLLGPETEVPSPTFTLVQTYEFAELEIWHADLYRLSDTQEAVELGLADAMSDQICLIEWPELLEDLTPESALDIELTVAADCHLATLTYGDNWRNRLAGIDAHA</sequence>
<dbReference type="SUPFAM" id="SSF52540">
    <property type="entry name" value="P-loop containing nucleoside triphosphate hydrolases"/>
    <property type="match status" value="1"/>
</dbReference>
<keyword evidence="6" id="KW-0479">Metal-binding</keyword>
<comment type="similarity">
    <text evidence="2">Belongs to the TsaE family.</text>
</comment>
<dbReference type="OrthoDB" id="9800307at2"/>
<evidence type="ECO:0000256" key="5">
    <source>
        <dbReference type="ARBA" id="ARBA00022694"/>
    </source>
</evidence>
<dbReference type="RefSeq" id="WP_049835898.1">
    <property type="nucleotide sequence ID" value="NZ_CP012160.1"/>
</dbReference>
<dbReference type="GO" id="GO:0046872">
    <property type="term" value="F:metal ion binding"/>
    <property type="evidence" value="ECO:0007669"/>
    <property type="project" value="UniProtKB-KW"/>
</dbReference>
<comment type="subcellular location">
    <subcellularLocation>
        <location evidence="1">Cytoplasm</location>
    </subcellularLocation>
</comment>
<evidence type="ECO:0000256" key="8">
    <source>
        <dbReference type="ARBA" id="ARBA00022840"/>
    </source>
</evidence>
<evidence type="ECO:0000313" key="11">
    <source>
        <dbReference type="EMBL" id="AKS47740.1"/>
    </source>
</evidence>
<evidence type="ECO:0000256" key="7">
    <source>
        <dbReference type="ARBA" id="ARBA00022741"/>
    </source>
</evidence>
<reference evidence="11 12" key="1">
    <citation type="journal article" date="2015" name="Genome Announc.">
        <title>Closed Genome Sequence of Octadecabacter temperatus SB1, the First Mesophilic Species of the Genus Octadecabacter.</title>
        <authorList>
            <person name="Voget S."/>
            <person name="Billerbeck S."/>
            <person name="Simon M."/>
            <person name="Daniel R."/>
        </authorList>
    </citation>
    <scope>NUCLEOTIDE SEQUENCE [LARGE SCALE GENOMIC DNA]</scope>
    <source>
        <strain evidence="11 12">SB1</strain>
    </source>
</reference>
<evidence type="ECO:0000256" key="10">
    <source>
        <dbReference type="ARBA" id="ARBA00032441"/>
    </source>
</evidence>
<dbReference type="EMBL" id="CP012160">
    <property type="protein sequence ID" value="AKS47740.1"/>
    <property type="molecule type" value="Genomic_DNA"/>
</dbReference>
<protein>
    <recommendedName>
        <fullName evidence="3">tRNA threonylcarbamoyladenosine biosynthesis protein TsaE</fullName>
    </recommendedName>
    <alternativeName>
        <fullName evidence="10">t(6)A37 threonylcarbamoyladenosine biosynthesis protein TsaE</fullName>
    </alternativeName>
</protein>
<proteinExistence type="inferred from homology"/>
<evidence type="ECO:0000256" key="6">
    <source>
        <dbReference type="ARBA" id="ARBA00022723"/>
    </source>
</evidence>
<dbReference type="AlphaFoldDB" id="A0A0K0Y9Y4"/>
<name>A0A0K0Y9Y4_9RHOB</name>
<dbReference type="InterPro" id="IPR003442">
    <property type="entry name" value="T6A_TsaE"/>
</dbReference>
<dbReference type="GO" id="GO:0002949">
    <property type="term" value="P:tRNA threonylcarbamoyladenosine modification"/>
    <property type="evidence" value="ECO:0007669"/>
    <property type="project" value="InterPro"/>
</dbReference>
<dbReference type="InterPro" id="IPR027417">
    <property type="entry name" value="P-loop_NTPase"/>
</dbReference>
<dbReference type="GO" id="GO:0005737">
    <property type="term" value="C:cytoplasm"/>
    <property type="evidence" value="ECO:0007669"/>
    <property type="project" value="UniProtKB-SubCell"/>
</dbReference>